<organism evidence="2 3">
    <name type="scientific">Paucimonas lemoignei</name>
    <name type="common">Pseudomonas lemoignei</name>
    <dbReference type="NCBI Taxonomy" id="29443"/>
    <lineage>
        <taxon>Bacteria</taxon>
        <taxon>Pseudomonadati</taxon>
        <taxon>Pseudomonadota</taxon>
        <taxon>Betaproteobacteria</taxon>
        <taxon>Burkholderiales</taxon>
        <taxon>Burkholderiaceae</taxon>
        <taxon>Paucimonas</taxon>
    </lineage>
</organism>
<keyword evidence="3" id="KW-1185">Reference proteome</keyword>
<keyword evidence="1" id="KW-1133">Transmembrane helix</keyword>
<sequence>MLIECEVPESIPGIVSPAGPIDYAPAGARQSRGEWKYSLGGLVVLAIAMMLLVLLADEAMEGGVVAGLLSALGLA</sequence>
<proteinExistence type="predicted"/>
<dbReference type="AlphaFoldDB" id="A0A4R3HY22"/>
<gene>
    <name evidence="2" type="ORF">EDC30_107186</name>
</gene>
<name>A0A4R3HY22_PAULE</name>
<keyword evidence="1" id="KW-0812">Transmembrane</keyword>
<dbReference type="Proteomes" id="UP000295382">
    <property type="component" value="Unassembled WGS sequence"/>
</dbReference>
<accession>A0A4R3HY22</accession>
<evidence type="ECO:0000313" key="3">
    <source>
        <dbReference type="Proteomes" id="UP000295382"/>
    </source>
</evidence>
<keyword evidence="1" id="KW-0472">Membrane</keyword>
<reference evidence="2 3" key="1">
    <citation type="submission" date="2019-03" db="EMBL/GenBank/DDBJ databases">
        <title>Genomic Encyclopedia of Type Strains, Phase IV (KMG-IV): sequencing the most valuable type-strain genomes for metagenomic binning, comparative biology and taxonomic classification.</title>
        <authorList>
            <person name="Goeker M."/>
        </authorList>
    </citation>
    <scope>NUCLEOTIDE SEQUENCE [LARGE SCALE GENOMIC DNA]</scope>
    <source>
        <strain evidence="2 3">DSM 7445</strain>
    </source>
</reference>
<dbReference type="OrthoDB" id="9995915at2"/>
<dbReference type="EMBL" id="SLZQ01000007">
    <property type="protein sequence ID" value="TCS36369.1"/>
    <property type="molecule type" value="Genomic_DNA"/>
</dbReference>
<evidence type="ECO:0000256" key="1">
    <source>
        <dbReference type="SAM" id="Phobius"/>
    </source>
</evidence>
<feature type="transmembrane region" description="Helical" evidence="1">
    <location>
        <begin position="37"/>
        <end position="56"/>
    </location>
</feature>
<comment type="caution">
    <text evidence="2">The sequence shown here is derived from an EMBL/GenBank/DDBJ whole genome shotgun (WGS) entry which is preliminary data.</text>
</comment>
<evidence type="ECO:0000313" key="2">
    <source>
        <dbReference type="EMBL" id="TCS36369.1"/>
    </source>
</evidence>
<protein>
    <submittedName>
        <fullName evidence="2">Uncharacterized protein</fullName>
    </submittedName>
</protein>